<dbReference type="InterPro" id="IPR031481">
    <property type="entry name" value="Glyco_tran_10_N"/>
</dbReference>
<gene>
    <name evidence="15" type="ORF">IPOD504_LOCUS6661</name>
</gene>
<keyword evidence="16" id="KW-1185">Reference proteome</keyword>
<feature type="domain" description="Fucosyltransferase C-terminal" evidence="13">
    <location>
        <begin position="176"/>
        <end position="338"/>
    </location>
</feature>
<feature type="domain" description="Fucosyltransferase N-terminal" evidence="14">
    <location>
        <begin position="51"/>
        <end position="140"/>
    </location>
</feature>
<dbReference type="PANTHER" id="PTHR48438">
    <property type="entry name" value="ALPHA-(1,3)-FUCOSYLTRANSFERASE C-RELATED"/>
    <property type="match status" value="1"/>
</dbReference>
<keyword evidence="11" id="KW-0325">Glycoprotein</keyword>
<dbReference type="Pfam" id="PF00852">
    <property type="entry name" value="Glyco_transf_10"/>
    <property type="match status" value="1"/>
</dbReference>
<keyword evidence="6 12" id="KW-0812">Transmembrane</keyword>
<keyword evidence="7" id="KW-0735">Signal-anchor</keyword>
<organism evidence="15 16">
    <name type="scientific">Iphiclides podalirius</name>
    <name type="common">scarce swallowtail</name>
    <dbReference type="NCBI Taxonomy" id="110791"/>
    <lineage>
        <taxon>Eukaryota</taxon>
        <taxon>Metazoa</taxon>
        <taxon>Ecdysozoa</taxon>
        <taxon>Arthropoda</taxon>
        <taxon>Hexapoda</taxon>
        <taxon>Insecta</taxon>
        <taxon>Pterygota</taxon>
        <taxon>Neoptera</taxon>
        <taxon>Endopterygota</taxon>
        <taxon>Lepidoptera</taxon>
        <taxon>Glossata</taxon>
        <taxon>Ditrysia</taxon>
        <taxon>Papilionoidea</taxon>
        <taxon>Papilionidae</taxon>
        <taxon>Papilioninae</taxon>
        <taxon>Iphiclides</taxon>
    </lineage>
</organism>
<evidence type="ECO:0000313" key="16">
    <source>
        <dbReference type="Proteomes" id="UP000837857"/>
    </source>
</evidence>
<dbReference type="PANTHER" id="PTHR48438:SF1">
    <property type="entry name" value="ALPHA-(1,3)-FUCOSYLTRANSFERASE C-RELATED"/>
    <property type="match status" value="1"/>
</dbReference>
<dbReference type="Pfam" id="PF17039">
    <property type="entry name" value="Glyco_tran_10_N"/>
    <property type="match status" value="1"/>
</dbReference>
<evidence type="ECO:0000256" key="12">
    <source>
        <dbReference type="RuleBase" id="RU003832"/>
    </source>
</evidence>
<sequence>MGFHTWIVYKTMAVLDDVSSIIILKHGRRFNRPPPSKAIYVLLRHRYSEILRQQSDCFTARNCVLIDDKNHSGDNYTLFDAVMFGQESSGLTNSPGKPFKALNVFTSTFPPDSEAVCDISYDDFFNLTFSYRLDSDVVLKRFVVRKPNGDIIAPGVAPPWGANLSSLSNRIRSIIKRKRKAVAYLNYNCKLESSKGMYYNKLEEIFTEYALNVDTYNCSYDCDNERCGVTLPDEYYFYIIFENYFAEDYVTNRILDAYDNYVVPILYGGANLSRFLPPHSYIDGRSTKPRDVVAAIRDSMDNSTLYEEYFKWRNLYTVVKHQPFCDLCDILNTRGRHPKPVGRPMASLAPATSSANSASPEYHIIEWLLESPLIHRRGR</sequence>
<keyword evidence="10" id="KW-0472">Membrane</keyword>
<evidence type="ECO:0000256" key="10">
    <source>
        <dbReference type="ARBA" id="ARBA00023136"/>
    </source>
</evidence>
<accession>A0ABN8I9Y4</accession>
<dbReference type="Proteomes" id="UP000837857">
    <property type="component" value="Chromosome 19"/>
</dbReference>
<comment type="pathway">
    <text evidence="2">Protein modification; protein glycosylation.</text>
</comment>
<evidence type="ECO:0000259" key="13">
    <source>
        <dbReference type="Pfam" id="PF00852"/>
    </source>
</evidence>
<keyword evidence="4 12" id="KW-0328">Glycosyltransferase</keyword>
<evidence type="ECO:0000259" key="14">
    <source>
        <dbReference type="Pfam" id="PF17039"/>
    </source>
</evidence>
<evidence type="ECO:0000256" key="4">
    <source>
        <dbReference type="ARBA" id="ARBA00022676"/>
    </source>
</evidence>
<dbReference type="SUPFAM" id="SSF53756">
    <property type="entry name" value="UDP-Glycosyltransferase/glycogen phosphorylase"/>
    <property type="match status" value="1"/>
</dbReference>
<evidence type="ECO:0000256" key="3">
    <source>
        <dbReference type="ARBA" id="ARBA00008919"/>
    </source>
</evidence>
<evidence type="ECO:0000256" key="1">
    <source>
        <dbReference type="ARBA" id="ARBA00004447"/>
    </source>
</evidence>
<evidence type="ECO:0000256" key="9">
    <source>
        <dbReference type="ARBA" id="ARBA00023034"/>
    </source>
</evidence>
<dbReference type="InterPro" id="IPR055270">
    <property type="entry name" value="Glyco_tran_10_C"/>
</dbReference>
<evidence type="ECO:0000256" key="6">
    <source>
        <dbReference type="ARBA" id="ARBA00022692"/>
    </source>
</evidence>
<evidence type="ECO:0000256" key="2">
    <source>
        <dbReference type="ARBA" id="ARBA00004922"/>
    </source>
</evidence>
<evidence type="ECO:0000256" key="5">
    <source>
        <dbReference type="ARBA" id="ARBA00022679"/>
    </source>
</evidence>
<dbReference type="EC" id="2.4.1.-" evidence="12"/>
<comment type="subcellular location">
    <subcellularLocation>
        <location evidence="1 12">Golgi apparatus</location>
        <location evidence="1 12">Golgi stack membrane</location>
        <topology evidence="1 12">Single-pass type II membrane protein</topology>
    </subcellularLocation>
</comment>
<evidence type="ECO:0000256" key="11">
    <source>
        <dbReference type="ARBA" id="ARBA00023180"/>
    </source>
</evidence>
<protein>
    <recommendedName>
        <fullName evidence="12">Fucosyltransferase</fullName>
        <ecNumber evidence="12">2.4.1.-</ecNumber>
    </recommendedName>
</protein>
<feature type="non-terminal residue" evidence="15">
    <location>
        <position position="379"/>
    </location>
</feature>
<keyword evidence="9 12" id="KW-0333">Golgi apparatus</keyword>
<dbReference type="Gene3D" id="3.40.50.11660">
    <property type="entry name" value="Glycosyl transferase family 10, C-terminal domain"/>
    <property type="match status" value="1"/>
</dbReference>
<dbReference type="InterPro" id="IPR001503">
    <property type="entry name" value="Glyco_trans_10"/>
</dbReference>
<dbReference type="InterPro" id="IPR038577">
    <property type="entry name" value="GT10-like_C_sf"/>
</dbReference>
<evidence type="ECO:0000256" key="7">
    <source>
        <dbReference type="ARBA" id="ARBA00022968"/>
    </source>
</evidence>
<evidence type="ECO:0000256" key="8">
    <source>
        <dbReference type="ARBA" id="ARBA00022989"/>
    </source>
</evidence>
<keyword evidence="8" id="KW-1133">Transmembrane helix</keyword>
<dbReference type="EMBL" id="OW152831">
    <property type="protein sequence ID" value="CAH2049182.1"/>
    <property type="molecule type" value="Genomic_DNA"/>
</dbReference>
<name>A0ABN8I9Y4_9NEOP</name>
<reference evidence="15" key="1">
    <citation type="submission" date="2022-03" db="EMBL/GenBank/DDBJ databases">
        <authorList>
            <person name="Martin H S."/>
        </authorList>
    </citation>
    <scope>NUCLEOTIDE SEQUENCE</scope>
</reference>
<evidence type="ECO:0000313" key="15">
    <source>
        <dbReference type="EMBL" id="CAH2049182.1"/>
    </source>
</evidence>
<comment type="similarity">
    <text evidence="3 12">Belongs to the glycosyltransferase 10 family.</text>
</comment>
<proteinExistence type="inferred from homology"/>
<keyword evidence="5 12" id="KW-0808">Transferase</keyword>